<organism evidence="2 3">
    <name type="scientific">Fusarium kuroshium</name>
    <dbReference type="NCBI Taxonomy" id="2010991"/>
    <lineage>
        <taxon>Eukaryota</taxon>
        <taxon>Fungi</taxon>
        <taxon>Dikarya</taxon>
        <taxon>Ascomycota</taxon>
        <taxon>Pezizomycotina</taxon>
        <taxon>Sordariomycetes</taxon>
        <taxon>Hypocreomycetidae</taxon>
        <taxon>Hypocreales</taxon>
        <taxon>Nectriaceae</taxon>
        <taxon>Fusarium</taxon>
        <taxon>Fusarium solani species complex</taxon>
    </lineage>
</organism>
<evidence type="ECO:0000256" key="1">
    <source>
        <dbReference type="SAM" id="SignalP"/>
    </source>
</evidence>
<dbReference type="OrthoDB" id="5020238at2759"/>
<keyword evidence="3" id="KW-1185">Reference proteome</keyword>
<evidence type="ECO:0000313" key="3">
    <source>
        <dbReference type="Proteomes" id="UP000277212"/>
    </source>
</evidence>
<evidence type="ECO:0000313" key="2">
    <source>
        <dbReference type="EMBL" id="RMJ18816.1"/>
    </source>
</evidence>
<dbReference type="Proteomes" id="UP000277212">
    <property type="component" value="Unassembled WGS sequence"/>
</dbReference>
<sequence length="115" mass="12550">MKVSFVALGLLLISAAQALPLPETEKFHVAKVQNNTAPVTKSLLHKRVGPGLAWATKGIMAMGASFGRIVSPKPKQPLSYWKDKENSPFESNSWALTQHELNLIDAKVEETGRIA</sequence>
<dbReference type="AlphaFoldDB" id="A0A3M2SML8"/>
<dbReference type="EMBL" id="NKUJ01000014">
    <property type="protein sequence ID" value="RMJ18816.1"/>
    <property type="molecule type" value="Genomic_DNA"/>
</dbReference>
<accession>A0A3M2SML8</accession>
<feature type="chain" id="PRO_5018323259" evidence="1">
    <location>
        <begin position="19"/>
        <end position="115"/>
    </location>
</feature>
<keyword evidence="1" id="KW-0732">Signal</keyword>
<reference evidence="2 3" key="1">
    <citation type="submission" date="2017-06" db="EMBL/GenBank/DDBJ databases">
        <title>Comparative genomic analysis of Ambrosia Fusariam Clade fungi.</title>
        <authorList>
            <person name="Stajich J.E."/>
            <person name="Carrillo J."/>
            <person name="Kijimoto T."/>
            <person name="Eskalen A."/>
            <person name="O'Donnell K."/>
            <person name="Kasson M."/>
        </authorList>
    </citation>
    <scope>NUCLEOTIDE SEQUENCE [LARGE SCALE GENOMIC DNA]</scope>
    <source>
        <strain evidence="2">UCR3666</strain>
    </source>
</reference>
<proteinExistence type="predicted"/>
<comment type="caution">
    <text evidence="2">The sequence shown here is derived from an EMBL/GenBank/DDBJ whole genome shotgun (WGS) entry which is preliminary data.</text>
</comment>
<feature type="signal peptide" evidence="1">
    <location>
        <begin position="1"/>
        <end position="18"/>
    </location>
</feature>
<name>A0A3M2SML8_9HYPO</name>
<gene>
    <name evidence="2" type="ORF">CDV36_001471</name>
</gene>
<protein>
    <submittedName>
        <fullName evidence="2">Uncharacterized protein</fullName>
    </submittedName>
</protein>